<keyword evidence="4 6" id="KW-0472">Membrane</keyword>
<feature type="transmembrane region" description="Helical" evidence="6">
    <location>
        <begin position="502"/>
        <end position="524"/>
    </location>
</feature>
<dbReference type="Pfam" id="PF03006">
    <property type="entry name" value="HlyIII"/>
    <property type="match status" value="1"/>
</dbReference>
<feature type="transmembrane region" description="Helical" evidence="6">
    <location>
        <begin position="379"/>
        <end position="398"/>
    </location>
</feature>
<evidence type="ECO:0000256" key="5">
    <source>
        <dbReference type="SAM" id="MobiDB-lite"/>
    </source>
</evidence>
<dbReference type="PANTHER" id="PTHR20855:SF97">
    <property type="entry name" value="ADIPOR-LIKE RECEPTOR IZH3-RELATED"/>
    <property type="match status" value="1"/>
</dbReference>
<keyword evidence="2 6" id="KW-0812">Transmembrane</keyword>
<reference evidence="8" key="1">
    <citation type="submission" date="2024-04" db="EMBL/GenBank/DDBJ databases">
        <authorList>
            <person name="Shaw F."/>
            <person name="Minotto A."/>
        </authorList>
    </citation>
    <scope>NUCLEOTIDE SEQUENCE [LARGE SCALE GENOMIC DNA]</scope>
</reference>
<dbReference type="InterPro" id="IPR004254">
    <property type="entry name" value="AdipoR/HlyIII-related"/>
</dbReference>
<evidence type="ECO:0000256" key="6">
    <source>
        <dbReference type="SAM" id="Phobius"/>
    </source>
</evidence>
<proteinExistence type="predicted"/>
<feature type="transmembrane region" description="Helical" evidence="6">
    <location>
        <begin position="470"/>
        <end position="490"/>
    </location>
</feature>
<feature type="transmembrane region" description="Helical" evidence="6">
    <location>
        <begin position="440"/>
        <end position="458"/>
    </location>
</feature>
<evidence type="ECO:0000256" key="3">
    <source>
        <dbReference type="ARBA" id="ARBA00022989"/>
    </source>
</evidence>
<accession>A0ABP1DHP5</accession>
<dbReference type="Proteomes" id="UP001497453">
    <property type="component" value="Chromosome 4"/>
</dbReference>
<feature type="transmembrane region" description="Helical" evidence="6">
    <location>
        <begin position="407"/>
        <end position="428"/>
    </location>
</feature>
<protein>
    <recommendedName>
        <fullName evidence="9">HlyIII-domain-containing protein</fullName>
    </recommendedName>
</protein>
<gene>
    <name evidence="7" type="ORF">GFSPODELE1_LOCUS5995</name>
</gene>
<evidence type="ECO:0000256" key="1">
    <source>
        <dbReference type="ARBA" id="ARBA00004141"/>
    </source>
</evidence>
<name>A0ABP1DHP5_9APHY</name>
<keyword evidence="8" id="KW-1185">Reference proteome</keyword>
<keyword evidence="3 6" id="KW-1133">Transmembrane helix</keyword>
<feature type="region of interest" description="Disordered" evidence="5">
    <location>
        <begin position="15"/>
        <end position="40"/>
    </location>
</feature>
<comment type="subcellular location">
    <subcellularLocation>
        <location evidence="1">Membrane</location>
        <topology evidence="1">Multi-pass membrane protein</topology>
    </subcellularLocation>
</comment>
<evidence type="ECO:0000313" key="8">
    <source>
        <dbReference type="Proteomes" id="UP001497453"/>
    </source>
</evidence>
<dbReference type="PANTHER" id="PTHR20855">
    <property type="entry name" value="ADIPOR/PROGESTIN RECEPTOR-RELATED"/>
    <property type="match status" value="1"/>
</dbReference>
<organism evidence="7 8">
    <name type="scientific">Somion occarium</name>
    <dbReference type="NCBI Taxonomy" id="3059160"/>
    <lineage>
        <taxon>Eukaryota</taxon>
        <taxon>Fungi</taxon>
        <taxon>Dikarya</taxon>
        <taxon>Basidiomycota</taxon>
        <taxon>Agaricomycotina</taxon>
        <taxon>Agaricomycetes</taxon>
        <taxon>Polyporales</taxon>
        <taxon>Cerrenaceae</taxon>
        <taxon>Somion</taxon>
    </lineage>
</organism>
<evidence type="ECO:0000256" key="2">
    <source>
        <dbReference type="ARBA" id="ARBA00022692"/>
    </source>
</evidence>
<feature type="transmembrane region" description="Helical" evidence="6">
    <location>
        <begin position="316"/>
        <end position="336"/>
    </location>
</feature>
<feature type="transmembrane region" description="Helical" evidence="6">
    <location>
        <begin position="343"/>
        <end position="359"/>
    </location>
</feature>
<dbReference type="EMBL" id="OZ037947">
    <property type="protein sequence ID" value="CAL1706687.1"/>
    <property type="molecule type" value="Genomic_DNA"/>
</dbReference>
<sequence>MSVASLTTGVMINSTAESLTSRHPVEQDDSDGSFSSTASCQPLPTTMGNLDFSSSSLVPTLASLRIQVLSYLADLEARLAALESPVSAEPMKSKQENTMGDARTCVQTALEMLRSIREDVCSHLPDIHLDFEEFVKSHMPDKHTLDEMRSHAPTMPSAMRSRLDDVRSRISDIDFHKPLEYIPTLSEHLNTLQAHLSSVELPHSYSESVAKLKPSGVYDLIDKVLSSEFDGEVITESLEGEDMIERAAREIARAIKVSVNGIRLVTYEDLPHKWQNNHFVSRGYRFIPLENWPRLILSWFTWHNETLNIHTHLMPFAYWFLTLVPIIPSLASPLSVETELPTIAYMTFALLTLFASSIWHTMSGCAHLKGMELCARADYISIGWLISASVGSVVHYGFGCQPHLQQAYLSMCAFFCVSATIMPFSSWFNNREYRPYRHAFFIALFMSSWVPLAHLSYLHSPEEMFTFLRPVTYSLYWYFAGFFFYASHFPERFFVRAGNPHWLDWVGGGSHAIWHICVVLGVVFHRDALQELKNGFIPGQACVL</sequence>
<evidence type="ECO:0000256" key="4">
    <source>
        <dbReference type="ARBA" id="ARBA00023136"/>
    </source>
</evidence>
<evidence type="ECO:0008006" key="9">
    <source>
        <dbReference type="Google" id="ProtNLM"/>
    </source>
</evidence>
<evidence type="ECO:0000313" key="7">
    <source>
        <dbReference type="EMBL" id="CAL1706687.1"/>
    </source>
</evidence>